<keyword evidence="1" id="KW-0560">Oxidoreductase</keyword>
<reference evidence="4 5" key="1">
    <citation type="submission" date="2021-06" db="EMBL/GenBank/DDBJ databases">
        <authorList>
            <person name="Lee D.H."/>
        </authorList>
    </citation>
    <scope>NUCLEOTIDE SEQUENCE [LARGE SCALE GENOMIC DNA]</scope>
    <source>
        <strain evidence="4 5">MMS21-HV4-11</strain>
    </source>
</reference>
<proteinExistence type="predicted"/>
<dbReference type="Proteomes" id="UP000727907">
    <property type="component" value="Unassembled WGS sequence"/>
</dbReference>
<dbReference type="PANTHER" id="PTHR43364:SF4">
    <property type="entry name" value="NAD(P)-LINKED OXIDOREDUCTASE SUPERFAMILY PROTEIN"/>
    <property type="match status" value="1"/>
</dbReference>
<gene>
    <name evidence="4" type="ORF">KQ910_25230</name>
</gene>
<feature type="domain" description="NADP-dependent oxidoreductase" evidence="3">
    <location>
        <begin position="15"/>
        <end position="309"/>
    </location>
</feature>
<evidence type="ECO:0000256" key="1">
    <source>
        <dbReference type="ARBA" id="ARBA00023002"/>
    </source>
</evidence>
<evidence type="ECO:0000313" key="5">
    <source>
        <dbReference type="Proteomes" id="UP000727907"/>
    </source>
</evidence>
<comment type="caution">
    <text evidence="4">The sequence shown here is derived from an EMBL/GenBank/DDBJ whole genome shotgun (WGS) entry which is preliminary data.</text>
</comment>
<accession>A0ABS6ISU2</accession>
<dbReference type="Pfam" id="PF00248">
    <property type="entry name" value="Aldo_ket_red"/>
    <property type="match status" value="1"/>
</dbReference>
<evidence type="ECO:0000259" key="3">
    <source>
        <dbReference type="Pfam" id="PF00248"/>
    </source>
</evidence>
<dbReference type="InterPro" id="IPR023210">
    <property type="entry name" value="NADP_OxRdtase_dom"/>
</dbReference>
<evidence type="ECO:0000256" key="2">
    <source>
        <dbReference type="SAM" id="MobiDB-lite"/>
    </source>
</evidence>
<dbReference type="EMBL" id="JAHOPB010000003">
    <property type="protein sequence ID" value="MBU8877099.1"/>
    <property type="molecule type" value="Genomic_DNA"/>
</dbReference>
<protein>
    <submittedName>
        <fullName evidence="4">Aldo/keto reductase</fullName>
    </submittedName>
</protein>
<feature type="region of interest" description="Disordered" evidence="2">
    <location>
        <begin position="315"/>
        <end position="340"/>
    </location>
</feature>
<sequence>MDYRNLGRAGLKVSEICLGTMTFGNGADQEGATRMVNAALDAGVTFFDTANSYVGGTSETMLGVALKGRRQDAIIASKFFNPMGGRPNDSGMSRLHIKQQIEGSLKRLQTDYIDIYYIHHVDHQTPLEEMLRALDDLVREGKILYTACSNFEAWRLMEALWISDTKGWERFAAYQPQYSLVVRDIDEEIVPALQLKGLGCVAWSPLGSGYLAGKYTPGNLTVQGSRSAEGWGFQSKFFAPNHGEILQTLLDTAKELGKPPAEVALRWVMDQPFMTSAIVGARNAEQLGETLKAGGWRLPAEALARLDTVSAQPNRYPRAFEDPMPQRRTSALKMPGMTKA</sequence>
<keyword evidence="5" id="KW-1185">Reference proteome</keyword>
<evidence type="ECO:0000313" key="4">
    <source>
        <dbReference type="EMBL" id="MBU8877099.1"/>
    </source>
</evidence>
<name>A0ABS6ISU2_9HYPH</name>
<dbReference type="RefSeq" id="WP_216966522.1">
    <property type="nucleotide sequence ID" value="NZ_JAHOPB010000003.1"/>
</dbReference>
<organism evidence="4 5">
    <name type="scientific">Reyranella humidisoli</name>
    <dbReference type="NCBI Taxonomy" id="2849149"/>
    <lineage>
        <taxon>Bacteria</taxon>
        <taxon>Pseudomonadati</taxon>
        <taxon>Pseudomonadota</taxon>
        <taxon>Alphaproteobacteria</taxon>
        <taxon>Hyphomicrobiales</taxon>
        <taxon>Reyranellaceae</taxon>
        <taxon>Reyranella</taxon>
    </lineage>
</organism>
<dbReference type="InterPro" id="IPR050523">
    <property type="entry name" value="AKR_Detox_Biosynth"/>
</dbReference>
<dbReference type="PANTHER" id="PTHR43364">
    <property type="entry name" value="NADH-SPECIFIC METHYLGLYOXAL REDUCTASE-RELATED"/>
    <property type="match status" value="1"/>
</dbReference>
<dbReference type="CDD" id="cd19091">
    <property type="entry name" value="AKR_PsAKR"/>
    <property type="match status" value="1"/>
</dbReference>